<gene>
    <name evidence="8" type="ORF">SAMN04487968_10125</name>
</gene>
<dbReference type="InterPro" id="IPR007630">
    <property type="entry name" value="RNA_pol_sigma70_r4"/>
</dbReference>
<evidence type="ECO:0000259" key="5">
    <source>
        <dbReference type="Pfam" id="PF04539"/>
    </source>
</evidence>
<evidence type="ECO:0000259" key="7">
    <source>
        <dbReference type="Pfam" id="PF04545"/>
    </source>
</evidence>
<dbReference type="InterPro" id="IPR013324">
    <property type="entry name" value="RNA_pol_sigma_r3/r4-like"/>
</dbReference>
<evidence type="ECO:0000259" key="6">
    <source>
        <dbReference type="Pfam" id="PF04542"/>
    </source>
</evidence>
<keyword evidence="2" id="KW-0731">Sigma factor</keyword>
<dbReference type="RefSeq" id="WP_091118873.1">
    <property type="nucleotide sequence ID" value="NZ_FOLB01000001.1"/>
</dbReference>
<dbReference type="GO" id="GO:0006352">
    <property type="term" value="P:DNA-templated transcription initiation"/>
    <property type="evidence" value="ECO:0007669"/>
    <property type="project" value="InterPro"/>
</dbReference>
<dbReference type="InterPro" id="IPR000943">
    <property type="entry name" value="RNA_pol_sigma70"/>
</dbReference>
<keyword evidence="9" id="KW-1185">Reference proteome</keyword>
<dbReference type="EMBL" id="FOLB01000001">
    <property type="protein sequence ID" value="SFB70053.1"/>
    <property type="molecule type" value="Genomic_DNA"/>
</dbReference>
<evidence type="ECO:0000313" key="8">
    <source>
        <dbReference type="EMBL" id="SFB70053.1"/>
    </source>
</evidence>
<evidence type="ECO:0000256" key="3">
    <source>
        <dbReference type="ARBA" id="ARBA00023125"/>
    </source>
</evidence>
<dbReference type="Pfam" id="PF04542">
    <property type="entry name" value="Sigma70_r2"/>
    <property type="match status" value="1"/>
</dbReference>
<feature type="domain" description="RNA polymerase sigma-70 region 2" evidence="6">
    <location>
        <begin position="56"/>
        <end position="118"/>
    </location>
</feature>
<protein>
    <submittedName>
        <fullName evidence="8">RNA polymerase sigma-B factor</fullName>
    </submittedName>
</protein>
<proteinExistence type="predicted"/>
<dbReference type="STRING" id="574651.SAMN04487968_10125"/>
<keyword evidence="4" id="KW-0804">Transcription</keyword>
<dbReference type="InterPro" id="IPR013325">
    <property type="entry name" value="RNA_pol_sigma_r2"/>
</dbReference>
<dbReference type="Gene3D" id="1.20.140.160">
    <property type="match status" value="1"/>
</dbReference>
<dbReference type="SUPFAM" id="SSF88659">
    <property type="entry name" value="Sigma3 and sigma4 domains of RNA polymerase sigma factors"/>
    <property type="match status" value="2"/>
</dbReference>
<dbReference type="Pfam" id="PF04545">
    <property type="entry name" value="Sigma70_r4"/>
    <property type="match status" value="1"/>
</dbReference>
<evidence type="ECO:0000256" key="4">
    <source>
        <dbReference type="ARBA" id="ARBA00023163"/>
    </source>
</evidence>
<dbReference type="Pfam" id="PF04539">
    <property type="entry name" value="Sigma70_r3"/>
    <property type="match status" value="1"/>
</dbReference>
<keyword evidence="1" id="KW-0805">Transcription regulation</keyword>
<evidence type="ECO:0000256" key="2">
    <source>
        <dbReference type="ARBA" id="ARBA00023082"/>
    </source>
</evidence>
<keyword evidence="3" id="KW-0238">DNA-binding</keyword>
<dbReference type="PANTHER" id="PTHR30385:SF4">
    <property type="entry name" value="RNA POLYMERASE SIGMA-E FACTOR"/>
    <property type="match status" value="1"/>
</dbReference>
<dbReference type="OrthoDB" id="9804285at2"/>
<evidence type="ECO:0000313" key="9">
    <source>
        <dbReference type="Proteomes" id="UP000198832"/>
    </source>
</evidence>
<dbReference type="InterPro" id="IPR007627">
    <property type="entry name" value="RNA_pol_sigma70_r2"/>
</dbReference>
<feature type="domain" description="RNA polymerase sigma-70 region 4" evidence="7">
    <location>
        <begin position="221"/>
        <end position="266"/>
    </location>
</feature>
<dbReference type="CDD" id="cd06171">
    <property type="entry name" value="Sigma70_r4"/>
    <property type="match status" value="1"/>
</dbReference>
<dbReference type="SUPFAM" id="SSF88946">
    <property type="entry name" value="Sigma2 domain of RNA polymerase sigma factors"/>
    <property type="match status" value="1"/>
</dbReference>
<dbReference type="InterPro" id="IPR014284">
    <property type="entry name" value="RNA_pol_sigma-70_dom"/>
</dbReference>
<feature type="domain" description="RNA polymerase sigma-70 region 3" evidence="5">
    <location>
        <begin position="131"/>
        <end position="198"/>
    </location>
</feature>
<dbReference type="InterPro" id="IPR007624">
    <property type="entry name" value="RNA_pol_sigma70_r3"/>
</dbReference>
<evidence type="ECO:0000256" key="1">
    <source>
        <dbReference type="ARBA" id="ARBA00023015"/>
    </source>
</evidence>
<dbReference type="GO" id="GO:0016987">
    <property type="term" value="F:sigma factor activity"/>
    <property type="evidence" value="ECO:0007669"/>
    <property type="project" value="UniProtKB-KW"/>
</dbReference>
<dbReference type="Proteomes" id="UP000198832">
    <property type="component" value="Unassembled WGS sequence"/>
</dbReference>
<dbReference type="PANTHER" id="PTHR30385">
    <property type="entry name" value="SIGMA FACTOR F FLAGELLAR"/>
    <property type="match status" value="1"/>
</dbReference>
<dbReference type="PRINTS" id="PR00046">
    <property type="entry name" value="SIGMA70FCT"/>
</dbReference>
<sequence length="270" mass="29937">MAAAVRTIATSASVQAERAARAETTEDLLALAERTDDEDRRQRLLDQVILLNRGVAEAVASRYQRRGIPLEDLQQAAYEGLVKAVNRWDSSHGRPLLTYAVPTIRGELQRHFRDHGWTVRPPRRVQELQWQVSACVSELTQDLGREPSGAEVQEALGITGDEYADAMTAVGCFQPTSLDQPVGHEADATLGELIPDGTEEADAGELAAADARATLAPVVRTLPVRDRRIIYLRFFEEQTQEQIGEELGVTQMQVSRLLTRILRDLRCAIT</sequence>
<name>A0A1I1DBY3_9ACTN</name>
<dbReference type="Gene3D" id="1.20.120.1810">
    <property type="match status" value="1"/>
</dbReference>
<dbReference type="GO" id="GO:0003677">
    <property type="term" value="F:DNA binding"/>
    <property type="evidence" value="ECO:0007669"/>
    <property type="project" value="UniProtKB-KW"/>
</dbReference>
<dbReference type="NCBIfam" id="TIGR02937">
    <property type="entry name" value="sigma70-ECF"/>
    <property type="match status" value="1"/>
</dbReference>
<organism evidence="8 9">
    <name type="scientific">Nocardioides terrae</name>
    <dbReference type="NCBI Taxonomy" id="574651"/>
    <lineage>
        <taxon>Bacteria</taxon>
        <taxon>Bacillati</taxon>
        <taxon>Actinomycetota</taxon>
        <taxon>Actinomycetes</taxon>
        <taxon>Propionibacteriales</taxon>
        <taxon>Nocardioidaceae</taxon>
        <taxon>Nocardioides</taxon>
    </lineage>
</organism>
<accession>A0A1I1DBY3</accession>
<reference evidence="8 9" key="1">
    <citation type="submission" date="2016-10" db="EMBL/GenBank/DDBJ databases">
        <authorList>
            <person name="de Groot N.N."/>
        </authorList>
    </citation>
    <scope>NUCLEOTIDE SEQUENCE [LARGE SCALE GENOMIC DNA]</scope>
    <source>
        <strain evidence="8 9">CGMCC 1.7056</strain>
    </source>
</reference>
<dbReference type="AlphaFoldDB" id="A0A1I1DBY3"/>